<organism evidence="2 3">
    <name type="scientific">Champsocephalus esox</name>
    <name type="common">pike icefish</name>
    <dbReference type="NCBI Taxonomy" id="159716"/>
    <lineage>
        <taxon>Eukaryota</taxon>
        <taxon>Metazoa</taxon>
        <taxon>Chordata</taxon>
        <taxon>Craniata</taxon>
        <taxon>Vertebrata</taxon>
        <taxon>Euteleostomi</taxon>
        <taxon>Actinopterygii</taxon>
        <taxon>Neopterygii</taxon>
        <taxon>Teleostei</taxon>
        <taxon>Neoteleostei</taxon>
        <taxon>Acanthomorphata</taxon>
        <taxon>Eupercaria</taxon>
        <taxon>Perciformes</taxon>
        <taxon>Notothenioidei</taxon>
        <taxon>Channichthyidae</taxon>
        <taxon>Champsocephalus</taxon>
    </lineage>
</organism>
<name>A0AAN8B509_9TELE</name>
<feature type="compositionally biased region" description="Low complexity" evidence="1">
    <location>
        <begin position="46"/>
        <end position="64"/>
    </location>
</feature>
<gene>
    <name evidence="2" type="ORF">CesoFtcFv8_023714</name>
</gene>
<evidence type="ECO:0000313" key="2">
    <source>
        <dbReference type="EMBL" id="KAK5878298.1"/>
    </source>
</evidence>
<feature type="compositionally biased region" description="Low complexity" evidence="1">
    <location>
        <begin position="110"/>
        <end position="122"/>
    </location>
</feature>
<proteinExistence type="predicted"/>
<protein>
    <submittedName>
        <fullName evidence="2">Uncharacterized protein</fullName>
    </submittedName>
</protein>
<evidence type="ECO:0000313" key="3">
    <source>
        <dbReference type="Proteomes" id="UP001335648"/>
    </source>
</evidence>
<sequence length="162" mass="17522">MNPHTILEVLTPPLPLTPQQAGLHTPRSHARPYPNRFGLRHHTPILPAHPSHPLSSSPRSSAHSTTLTPNHSPPSHPNRYIPSPSATRPHVHNSPPPESPNPHTAPPQPRTSTLPPKSTTPLINPPSNPPPSHRHLLHEPPSCVPARPGPAPPLTPSHTRIN</sequence>
<dbReference type="PRINTS" id="PR01217">
    <property type="entry name" value="PRICHEXTENSN"/>
</dbReference>
<feature type="compositionally biased region" description="Pro residues" evidence="1">
    <location>
        <begin position="94"/>
        <end position="109"/>
    </location>
</feature>
<comment type="caution">
    <text evidence="2">The sequence shown here is derived from an EMBL/GenBank/DDBJ whole genome shotgun (WGS) entry which is preliminary data.</text>
</comment>
<dbReference type="AlphaFoldDB" id="A0AAN8B509"/>
<dbReference type="EMBL" id="JAULUE010002065">
    <property type="protein sequence ID" value="KAK5878298.1"/>
    <property type="molecule type" value="Genomic_DNA"/>
</dbReference>
<feature type="region of interest" description="Disordered" evidence="1">
    <location>
        <begin position="11"/>
        <end position="162"/>
    </location>
</feature>
<accession>A0AAN8B509</accession>
<dbReference type="Proteomes" id="UP001335648">
    <property type="component" value="Unassembled WGS sequence"/>
</dbReference>
<keyword evidence="3" id="KW-1185">Reference proteome</keyword>
<evidence type="ECO:0000256" key="1">
    <source>
        <dbReference type="SAM" id="MobiDB-lite"/>
    </source>
</evidence>
<reference evidence="2 3" key="1">
    <citation type="journal article" date="2023" name="Mol. Biol. Evol.">
        <title>Genomics of Secondarily Temperate Adaptation in the Only Non-Antarctic Icefish.</title>
        <authorList>
            <person name="Rivera-Colon A.G."/>
            <person name="Rayamajhi N."/>
            <person name="Minhas B.F."/>
            <person name="Madrigal G."/>
            <person name="Bilyk K.T."/>
            <person name="Yoon V."/>
            <person name="Hune M."/>
            <person name="Gregory S."/>
            <person name="Cheng C.H.C."/>
            <person name="Catchen J.M."/>
        </authorList>
    </citation>
    <scope>NUCLEOTIDE SEQUENCE [LARGE SCALE GENOMIC DNA]</scope>
    <source>
        <strain evidence="2">JC2023a</strain>
    </source>
</reference>